<reference evidence="1 2" key="1">
    <citation type="journal article" date="2019" name="Int. J. Syst. Evol. Microbiol.">
        <title>The Global Catalogue of Microorganisms (GCM) 10K type strain sequencing project: providing services to taxonomists for standard genome sequencing and annotation.</title>
        <authorList>
            <consortium name="The Broad Institute Genomics Platform"/>
            <consortium name="The Broad Institute Genome Sequencing Center for Infectious Disease"/>
            <person name="Wu L."/>
            <person name="Ma J."/>
        </authorList>
    </citation>
    <scope>NUCLEOTIDE SEQUENCE [LARGE SCALE GENOMIC DNA]</scope>
    <source>
        <strain evidence="1 2">JCM 10977</strain>
    </source>
</reference>
<proteinExistence type="predicted"/>
<dbReference type="InterPro" id="IPR023393">
    <property type="entry name" value="START-like_dom_sf"/>
</dbReference>
<dbReference type="RefSeq" id="WP_343981814.1">
    <property type="nucleotide sequence ID" value="NZ_BAAAHK010000021.1"/>
</dbReference>
<dbReference type="InterPro" id="IPR019587">
    <property type="entry name" value="Polyketide_cyclase/dehydratase"/>
</dbReference>
<dbReference type="Proteomes" id="UP001500542">
    <property type="component" value="Unassembled WGS sequence"/>
</dbReference>
<gene>
    <name evidence="1" type="ORF">GCM10009554_74540</name>
</gene>
<keyword evidence="2" id="KW-1185">Reference proteome</keyword>
<accession>A0ABN1RMM3</accession>
<name>A0ABN1RMM3_9ACTN</name>
<dbReference type="Pfam" id="PF10604">
    <property type="entry name" value="Polyketide_cyc2"/>
    <property type="match status" value="1"/>
</dbReference>
<dbReference type="SUPFAM" id="SSF55961">
    <property type="entry name" value="Bet v1-like"/>
    <property type="match status" value="1"/>
</dbReference>
<dbReference type="Gene3D" id="3.30.530.20">
    <property type="match status" value="1"/>
</dbReference>
<evidence type="ECO:0000313" key="1">
    <source>
        <dbReference type="EMBL" id="GAA0960045.1"/>
    </source>
</evidence>
<organism evidence="1 2">
    <name type="scientific">Kribbella koreensis</name>
    <dbReference type="NCBI Taxonomy" id="57909"/>
    <lineage>
        <taxon>Bacteria</taxon>
        <taxon>Bacillati</taxon>
        <taxon>Actinomycetota</taxon>
        <taxon>Actinomycetes</taxon>
        <taxon>Propionibacteriales</taxon>
        <taxon>Kribbellaceae</taxon>
        <taxon>Kribbella</taxon>
    </lineage>
</organism>
<comment type="caution">
    <text evidence="1">The sequence shown here is derived from an EMBL/GenBank/DDBJ whole genome shotgun (WGS) entry which is preliminary data.</text>
</comment>
<sequence length="140" mass="15321">MWEHEHTADTAVPRAQLWKALSDIDSWTVWDTSMEAIELDGPFTVGSRVLMKPAGQDPIESTITEITEGERYADETTFNGATLRFTHTLSTPAEGVTRVVHRLEITGPDADQLGPELGPMITEDFPEAMAGLIAHASTLT</sequence>
<protein>
    <submittedName>
        <fullName evidence="1">SRPBCC family protein</fullName>
    </submittedName>
</protein>
<dbReference type="EMBL" id="BAAAHK010000021">
    <property type="protein sequence ID" value="GAA0960045.1"/>
    <property type="molecule type" value="Genomic_DNA"/>
</dbReference>
<evidence type="ECO:0000313" key="2">
    <source>
        <dbReference type="Proteomes" id="UP001500542"/>
    </source>
</evidence>